<evidence type="ECO:0000313" key="2">
    <source>
        <dbReference type="EMBL" id="APA06485.1"/>
    </source>
</evidence>
<evidence type="ECO:0000313" key="3">
    <source>
        <dbReference type="Proteomes" id="UP000177798"/>
    </source>
</evidence>
<protein>
    <recommendedName>
        <fullName evidence="1">Heterokaryon incompatibility domain-containing protein</fullName>
    </recommendedName>
</protein>
<feature type="domain" description="Heterokaryon incompatibility" evidence="1">
    <location>
        <begin position="117"/>
        <end position="190"/>
    </location>
</feature>
<dbReference type="PANTHER" id="PTHR24148:SF64">
    <property type="entry name" value="HETEROKARYON INCOMPATIBILITY DOMAIN-CONTAINING PROTEIN"/>
    <property type="match status" value="1"/>
</dbReference>
<dbReference type="Proteomes" id="UP000177798">
    <property type="component" value="Chromosome 2"/>
</dbReference>
<dbReference type="OrthoDB" id="4850726at2759"/>
<dbReference type="VEuPathDB" id="FungiDB:sscle_02g012550"/>
<organism evidence="2 3">
    <name type="scientific">Sclerotinia sclerotiorum (strain ATCC 18683 / 1980 / Ss-1)</name>
    <name type="common">White mold</name>
    <name type="synonym">Whetzelinia sclerotiorum</name>
    <dbReference type="NCBI Taxonomy" id="665079"/>
    <lineage>
        <taxon>Eukaryota</taxon>
        <taxon>Fungi</taxon>
        <taxon>Dikarya</taxon>
        <taxon>Ascomycota</taxon>
        <taxon>Pezizomycotina</taxon>
        <taxon>Leotiomycetes</taxon>
        <taxon>Helotiales</taxon>
        <taxon>Sclerotiniaceae</taxon>
        <taxon>Sclerotinia</taxon>
    </lineage>
</organism>
<dbReference type="AlphaFoldDB" id="A0A1D9PUS9"/>
<dbReference type="Pfam" id="PF06985">
    <property type="entry name" value="HET"/>
    <property type="match status" value="1"/>
</dbReference>
<evidence type="ECO:0000259" key="1">
    <source>
        <dbReference type="Pfam" id="PF06985"/>
    </source>
</evidence>
<name>A0A1D9PUS9_SCLS1</name>
<sequence length="197" mass="22061">MDSAAVFKYDPLENVTKEIRLIHLLPGKAHDHLRIDIFSRELVAAKQDRTNRLSRDDIQQTLPAHWDASQTVEGRLLFIRGTDNVTITTWEHPIKDFDKSRFNTPVIGGLSPPSFSFEALSYVWGPQNNQVEIQVVPGVSAHGLVLNPGGSLCIGQALATALRHLRRENEERTLWIDARSIDQSNKVEKTGKDTSDG</sequence>
<dbReference type="EMBL" id="CP017815">
    <property type="protein sequence ID" value="APA06485.1"/>
    <property type="molecule type" value="Genomic_DNA"/>
</dbReference>
<dbReference type="InterPro" id="IPR052895">
    <property type="entry name" value="HetReg/Transcr_Mod"/>
</dbReference>
<dbReference type="InterPro" id="IPR010730">
    <property type="entry name" value="HET"/>
</dbReference>
<gene>
    <name evidence="2" type="ORF">sscle_02g012550</name>
</gene>
<accession>A0A1D9PUS9</accession>
<proteinExistence type="predicted"/>
<reference evidence="3" key="1">
    <citation type="journal article" date="2017" name="Genome Biol. Evol.">
        <title>The complete genome sequence of the phytopathogenic fungus Sclerotinia sclerotiorum reveals insights into the genome architecture of broad host range pathogens.</title>
        <authorList>
            <person name="Derbyshire M."/>
            <person name="Denton-Giles M."/>
            <person name="Hegedus D."/>
            <person name="Seifbarghy S."/>
            <person name="Rollins J."/>
            <person name="van Kan J."/>
            <person name="Seidl M.F."/>
            <person name="Faino L."/>
            <person name="Mbengue M."/>
            <person name="Navaud O."/>
            <person name="Raffaele S."/>
            <person name="Hammond-Kosack K."/>
            <person name="Heard S."/>
            <person name="Oliver R."/>
        </authorList>
    </citation>
    <scope>NUCLEOTIDE SEQUENCE [LARGE SCALE GENOMIC DNA]</scope>
    <source>
        <strain evidence="3">ATCC 18683 / 1980 / Ss-1</strain>
    </source>
</reference>
<dbReference type="PANTHER" id="PTHR24148">
    <property type="entry name" value="ANKYRIN REPEAT DOMAIN-CONTAINING PROTEIN 39 HOMOLOG-RELATED"/>
    <property type="match status" value="1"/>
</dbReference>